<evidence type="ECO:0000313" key="3">
    <source>
        <dbReference type="EMBL" id="BAQ70202.1"/>
    </source>
</evidence>
<dbReference type="GO" id="GO:0016793">
    <property type="term" value="F:triphosphoric monoester hydrolase activity"/>
    <property type="evidence" value="ECO:0007669"/>
    <property type="project" value="InterPro"/>
</dbReference>
<dbReference type="Gene3D" id="1.10.3550.10">
    <property type="entry name" value="eoxyguanosinetriphosphate triphosphohydrolase domain-like"/>
    <property type="match status" value="1"/>
</dbReference>
<dbReference type="Gene3D" id="1.10.3210.10">
    <property type="entry name" value="Hypothetical protein af1432"/>
    <property type="match status" value="1"/>
</dbReference>
<dbReference type="NCBIfam" id="TIGR01353">
    <property type="entry name" value="dGTP_triPase"/>
    <property type="match status" value="1"/>
</dbReference>
<protein>
    <submittedName>
        <fullName evidence="3">Deoxyguanosinetriphosphate triphosphohydrolase</fullName>
    </submittedName>
</protein>
<dbReference type="KEGG" id="rsu:NHU_03058"/>
<dbReference type="Gene3D" id="1.10.3410.10">
    <property type="entry name" value="putative deoxyguanosinetriphosphate triphosphohydrolase like domain"/>
    <property type="match status" value="1"/>
</dbReference>
<evidence type="ECO:0000259" key="2">
    <source>
        <dbReference type="SMART" id="SM00471"/>
    </source>
</evidence>
<dbReference type="InterPro" id="IPR023293">
    <property type="entry name" value="dGTP_triP_hydro_central_sf"/>
</dbReference>
<reference evidence="3 4" key="1">
    <citation type="submission" date="2015-02" db="EMBL/GenBank/DDBJ databases">
        <title>Genome sequene of Rhodovulum sulfidophilum DSM 2351.</title>
        <authorList>
            <person name="Nagao N."/>
        </authorList>
    </citation>
    <scope>NUCLEOTIDE SEQUENCE [LARGE SCALE GENOMIC DNA]</scope>
    <source>
        <strain evidence="3 4">DSM 2351</strain>
    </source>
</reference>
<gene>
    <name evidence="3" type="ORF">NHU_03058</name>
</gene>
<accession>A0A0D6B523</accession>
<dbReference type="Proteomes" id="UP000064912">
    <property type="component" value="Chromosome"/>
</dbReference>
<evidence type="ECO:0000313" key="4">
    <source>
        <dbReference type="Proteomes" id="UP000064912"/>
    </source>
</evidence>
<dbReference type="InterPro" id="IPR027432">
    <property type="entry name" value="dGTP_triphosphohydrolase_C"/>
</dbReference>
<keyword evidence="1 3" id="KW-0378">Hydrolase</keyword>
<dbReference type="SUPFAM" id="SSF109604">
    <property type="entry name" value="HD-domain/PDEase-like"/>
    <property type="match status" value="1"/>
</dbReference>
<dbReference type="EMBL" id="AP014800">
    <property type="protein sequence ID" value="BAQ70202.1"/>
    <property type="molecule type" value="Genomic_DNA"/>
</dbReference>
<name>A0A0D6B523_RHOSU</name>
<dbReference type="PATRIC" id="fig|35806.4.peg.3141"/>
<dbReference type="AlphaFoldDB" id="A0A0D6B523"/>
<feature type="domain" description="HD/PDEase" evidence="2">
    <location>
        <begin position="59"/>
        <end position="259"/>
    </location>
</feature>
<organism evidence="3 4">
    <name type="scientific">Rhodovulum sulfidophilum</name>
    <name type="common">Rhodobacter sulfidophilus</name>
    <dbReference type="NCBI Taxonomy" id="35806"/>
    <lineage>
        <taxon>Bacteria</taxon>
        <taxon>Pseudomonadati</taxon>
        <taxon>Pseudomonadota</taxon>
        <taxon>Alphaproteobacteria</taxon>
        <taxon>Rhodobacterales</taxon>
        <taxon>Paracoccaceae</taxon>
        <taxon>Rhodovulum</taxon>
    </lineage>
</organism>
<evidence type="ECO:0000256" key="1">
    <source>
        <dbReference type="ARBA" id="ARBA00022801"/>
    </source>
</evidence>
<proteinExistence type="predicted"/>
<dbReference type="InterPro" id="IPR006261">
    <property type="entry name" value="dGTPase"/>
</dbReference>
<sequence>MEHMEWQGLLARSRHGEPQIVDAPERPAFLVDLDRVIFSQPFRRLANKTQVHPLYENDHLHHRMIHSLETSSVGRSLGVNVGQALAARGILPEGAGHDLSYILQAACAAHDIGNPPFGHAGEDAISEWFATKRPFGEDLSDGQRREFEHFEGNAQGFRILTRMEMYRLEGGMRLTHAVLGAFTKYPCLAKDGALGRDAPTIGLKKYGAFEAEAAHLAEMAESTGLIPLEAGWRRHPLAFLVEAADNICYNILDLEDAYTTGVLSHGEVRPLLEALIGKEVAPVPGGTPAEHVGHLRARAVHGAIRASVAAFLDHHDEILAGRFSTELTDVFALKEAFAAISDVANDRIFPSSRKIELEVAGRDLIFALLDRFHAVIEGLADHGWDAAAMAEKKPYLRKLVTSAGMDLRDVCDPYSGLHALTDFVSGMTDRYAVKMARPLGL</sequence>
<dbReference type="InterPro" id="IPR003607">
    <property type="entry name" value="HD/PDEase_dom"/>
</dbReference>
<dbReference type="SMART" id="SM00471">
    <property type="entry name" value="HDc"/>
    <property type="match status" value="1"/>
</dbReference>